<accession>A0AAV1X392</accession>
<feature type="compositionally biased region" description="Basic and acidic residues" evidence="1">
    <location>
        <begin position="853"/>
        <end position="867"/>
    </location>
</feature>
<dbReference type="AlphaFoldDB" id="A0AAV1X392"/>
<dbReference type="PANTHER" id="PTHR33870:SF25">
    <property type="entry name" value="PROTEIN, PUTATIVE-RELATED"/>
    <property type="match status" value="1"/>
</dbReference>
<dbReference type="PANTHER" id="PTHR33870">
    <property type="entry name" value="CARDIOMYOPATHY-ASSOCIATED PROTEIN"/>
    <property type="match status" value="1"/>
</dbReference>
<sequence length="1030" mass="117485">MGLNARGMHLHLWRALQVSAEISYTFIQRHPLVFGALLVFITLYIFLSYICNFLVYISPFLVYTAIFVAIFWSSEQNLLIYVKKEEKKRVEERLEPKYPNIPMKKRRELLYKYPSQNATSRRRNFTGRKLDVYGDLEEKAKDLSEVFRNEFTNKDTWLREDKYIMEEEEGSLDYELSAKENEAPTKQTLYSEPYMRDLVISGAGYDGPEKEIEEKKEEKEAQQDRNKAVELKEDDQKKLMDLGLSEMERNKRLESLKARRRARKLFKLHIENGLTDPAIPREIAPLLIARANTYNSPREFEGIDGIEMPGSAPSVLRSPFDLPYDPNEEKPILNGDSFDQEFFTSLQKELLFCRHESFNYFSLEPRQDLAYPRARRIADKRKEDWFEKLIFKEGNENESKALTPPSERAETTHKEDEKGKNEMVEDKDGELQSAHATKSMSDHTSEPDLRTEITNVETSEVLEKPGLTTYMPHERVPNLPRSSINATNINESLYETLPSPINKSQVNTQFTGGCITHTPSHSIASDLQVEVSEGGSPTLTADDSHETNTTTDEESVVYDGDIDKDAMSDNEEMWGASFNSRGVRGVNEQDLSDLHNWQDISSPLSPQIIDEENAADVSSMSSRSDMPDDTPTHAVSSDRNIFGIVEECVGETDANHPSHSSDVLARWKRLMRLMDKNVNHLPHETHSEILEVRSIMSEDLITTAQVINDVNNSAIIEQDSTHNSESNENNTSVMQQETIDEVTINSGSSSLPLSVLPPNTIVDQDSSAAYNQEMHLGDRQLNIEVMERATLNGEDPLDTMPQNNHPSMDNPTVESHNSEFRHSQDWTYHSENSSEESNMFSKMYDAEVYNKEDGEKLKSDENNEERIAPLSRQDATAESPKQVEVMNEEPRDLFDDKEPLDSIMLELSSDVHRGNEDESQTSVRQEASKEPFTIAEVMNTSSAIHLEEKEHNDLNKNEVVLSPNETTEEGTYLQSELKQVVENHMEKEKLDRVDISEDSPLPMVTEVTTAEEELNNNEMLLLSESGGEKS</sequence>
<feature type="region of interest" description="Disordered" evidence="1">
    <location>
        <begin position="396"/>
        <end position="447"/>
    </location>
</feature>
<feature type="region of interest" description="Disordered" evidence="1">
    <location>
        <begin position="614"/>
        <end position="636"/>
    </location>
</feature>
<keyword evidence="2" id="KW-1133">Transmembrane helix</keyword>
<feature type="region of interest" description="Disordered" evidence="1">
    <location>
        <begin position="202"/>
        <end position="234"/>
    </location>
</feature>
<reference evidence="3 4" key="1">
    <citation type="submission" date="2024-03" db="EMBL/GenBank/DDBJ databases">
        <authorList>
            <person name="Martinez-Hernandez J."/>
        </authorList>
    </citation>
    <scope>NUCLEOTIDE SEQUENCE [LARGE SCALE GENOMIC DNA]</scope>
</reference>
<keyword evidence="4" id="KW-1185">Reference proteome</keyword>
<feature type="compositionally biased region" description="Basic and acidic residues" evidence="1">
    <location>
        <begin position="407"/>
        <end position="430"/>
    </location>
</feature>
<feature type="transmembrane region" description="Helical" evidence="2">
    <location>
        <begin position="32"/>
        <end position="55"/>
    </location>
</feature>
<gene>
    <name evidence="3" type="ORF">LLUT_LOCUS16706</name>
</gene>
<dbReference type="EMBL" id="CAXHTB010000011">
    <property type="protein sequence ID" value="CAL0315646.1"/>
    <property type="molecule type" value="Genomic_DNA"/>
</dbReference>
<feature type="region of interest" description="Disordered" evidence="1">
    <location>
        <begin position="531"/>
        <end position="557"/>
    </location>
</feature>
<evidence type="ECO:0000313" key="4">
    <source>
        <dbReference type="Proteomes" id="UP001497480"/>
    </source>
</evidence>
<proteinExistence type="predicted"/>
<feature type="region of interest" description="Disordered" evidence="1">
    <location>
        <begin position="853"/>
        <end position="895"/>
    </location>
</feature>
<comment type="caution">
    <text evidence="3">The sequence shown here is derived from an EMBL/GenBank/DDBJ whole genome shotgun (WGS) entry which is preliminary data.</text>
</comment>
<feature type="compositionally biased region" description="Basic and acidic residues" evidence="1">
    <location>
        <begin position="207"/>
        <end position="234"/>
    </location>
</feature>
<feature type="region of interest" description="Disordered" evidence="1">
    <location>
        <begin position="912"/>
        <end position="931"/>
    </location>
</feature>
<evidence type="ECO:0000256" key="2">
    <source>
        <dbReference type="SAM" id="Phobius"/>
    </source>
</evidence>
<evidence type="ECO:0000313" key="3">
    <source>
        <dbReference type="EMBL" id="CAL0315646.1"/>
    </source>
</evidence>
<name>A0AAV1X392_LUPLU</name>
<keyword evidence="2" id="KW-0472">Membrane</keyword>
<organism evidence="3 4">
    <name type="scientific">Lupinus luteus</name>
    <name type="common">European yellow lupine</name>
    <dbReference type="NCBI Taxonomy" id="3873"/>
    <lineage>
        <taxon>Eukaryota</taxon>
        <taxon>Viridiplantae</taxon>
        <taxon>Streptophyta</taxon>
        <taxon>Embryophyta</taxon>
        <taxon>Tracheophyta</taxon>
        <taxon>Spermatophyta</taxon>
        <taxon>Magnoliopsida</taxon>
        <taxon>eudicotyledons</taxon>
        <taxon>Gunneridae</taxon>
        <taxon>Pentapetalae</taxon>
        <taxon>rosids</taxon>
        <taxon>fabids</taxon>
        <taxon>Fabales</taxon>
        <taxon>Fabaceae</taxon>
        <taxon>Papilionoideae</taxon>
        <taxon>50 kb inversion clade</taxon>
        <taxon>genistoids sensu lato</taxon>
        <taxon>core genistoids</taxon>
        <taxon>Genisteae</taxon>
        <taxon>Lupinus</taxon>
    </lineage>
</organism>
<feature type="region of interest" description="Disordered" evidence="1">
    <location>
        <begin position="948"/>
        <end position="971"/>
    </location>
</feature>
<feature type="transmembrane region" description="Helical" evidence="2">
    <location>
        <begin position="61"/>
        <end position="82"/>
    </location>
</feature>
<keyword evidence="2" id="KW-0812">Transmembrane</keyword>
<evidence type="ECO:0008006" key="5">
    <source>
        <dbReference type="Google" id="ProtNLM"/>
    </source>
</evidence>
<dbReference type="Proteomes" id="UP001497480">
    <property type="component" value="Unassembled WGS sequence"/>
</dbReference>
<protein>
    <recommendedName>
        <fullName evidence="5">Transmembrane protein</fullName>
    </recommendedName>
</protein>
<evidence type="ECO:0000256" key="1">
    <source>
        <dbReference type="SAM" id="MobiDB-lite"/>
    </source>
</evidence>